<dbReference type="FunFam" id="1.10.510.10:FF:000021">
    <property type="entry name" value="Serine/threonine protein kinase"/>
    <property type="match status" value="1"/>
</dbReference>
<dbReference type="AlphaFoldDB" id="Q01RG9"/>
<dbReference type="STRING" id="234267.Acid_6834"/>
<dbReference type="Gene3D" id="1.10.510.10">
    <property type="entry name" value="Transferase(Phosphotransferase) domain 1"/>
    <property type="match status" value="1"/>
</dbReference>
<dbReference type="PANTHER" id="PTHR43289:SF34">
    <property type="entry name" value="SERINE_THREONINE-PROTEIN KINASE YBDM-RELATED"/>
    <property type="match status" value="1"/>
</dbReference>
<dbReference type="InterPro" id="IPR000719">
    <property type="entry name" value="Prot_kinase_dom"/>
</dbReference>
<gene>
    <name evidence="9" type="ordered locus">Acid_6834</name>
</gene>
<keyword evidence="6 7" id="KW-0067">ATP-binding</keyword>
<evidence type="ECO:0000259" key="8">
    <source>
        <dbReference type="PROSITE" id="PS50011"/>
    </source>
</evidence>
<evidence type="ECO:0000256" key="2">
    <source>
        <dbReference type="ARBA" id="ARBA00022527"/>
    </source>
</evidence>
<dbReference type="SUPFAM" id="SSF56112">
    <property type="entry name" value="Protein kinase-like (PK-like)"/>
    <property type="match status" value="1"/>
</dbReference>
<dbReference type="eggNOG" id="COG0515">
    <property type="taxonomic scope" value="Bacteria"/>
</dbReference>
<dbReference type="InterPro" id="IPR011042">
    <property type="entry name" value="6-blade_b-propeller_TolB-like"/>
</dbReference>
<dbReference type="EC" id="2.7.11.1" evidence="1"/>
<dbReference type="PROSITE" id="PS50011">
    <property type="entry name" value="PROTEIN_KINASE_DOM"/>
    <property type="match status" value="1"/>
</dbReference>
<dbReference type="Gene3D" id="2.120.10.30">
    <property type="entry name" value="TolB, C-terminal domain"/>
    <property type="match status" value="2"/>
</dbReference>
<dbReference type="SUPFAM" id="SSF69304">
    <property type="entry name" value="Tricorn protease N-terminal domain"/>
    <property type="match status" value="1"/>
</dbReference>
<organism evidence="9">
    <name type="scientific">Solibacter usitatus (strain Ellin6076)</name>
    <dbReference type="NCBI Taxonomy" id="234267"/>
    <lineage>
        <taxon>Bacteria</taxon>
        <taxon>Pseudomonadati</taxon>
        <taxon>Acidobacteriota</taxon>
        <taxon>Terriglobia</taxon>
        <taxon>Bryobacterales</taxon>
        <taxon>Solibacteraceae</taxon>
        <taxon>Candidatus Solibacter</taxon>
    </lineage>
</organism>
<sequence>MPLAPGSRLGPYEILALLGAGGMGEVYKARDSRLDRAVAVKVLPSGKVADSDRKRRFIQEAKAASALNDPHIVAIYDISADAGVDFIVMEYVPGKPLDQMIPQKGLRTAETLRYAIQIADALAKAHAAGIIHRDLKPANLMVTVDDQVKVLDFGLAKLIEPSIGAEAATLTACDATEAGAILGTISYMSPEQAEGKSVDARSDIFSFGSVLYEMLTGQKAFQGDSKLSTLSAILREEPKPIAQIAADIPRDLGKIIQRCLRKDPDRRFQHMVDLKVALQEVKEESESGAFGRTVAAVEPVSGRRWIYAAAVVTLLVLALGGWWKFGREHLPTLKIVPFASFGSEWDPAFSPDGNLLAFSWAGPNRDNYDIYVQQIGAGTPLRLTTDPGEDRSPVFSPDGRYIAFTRNERTLILVPALGGPERKLSLVGAANIDFSPDGKTIAISDRESAGDPLGLFLVSIETGNRQRLTTAPPGIGGDTTPKFSLDGQRIAFERNFLSIYG</sequence>
<dbReference type="KEGG" id="sus:Acid_6834"/>
<evidence type="ECO:0000256" key="6">
    <source>
        <dbReference type="ARBA" id="ARBA00022840"/>
    </source>
</evidence>
<dbReference type="PANTHER" id="PTHR43289">
    <property type="entry name" value="MITOGEN-ACTIVATED PROTEIN KINASE KINASE KINASE 20-RELATED"/>
    <property type="match status" value="1"/>
</dbReference>
<evidence type="ECO:0000313" key="9">
    <source>
        <dbReference type="EMBL" id="ABJ87751.1"/>
    </source>
</evidence>
<evidence type="ECO:0000256" key="4">
    <source>
        <dbReference type="ARBA" id="ARBA00022741"/>
    </source>
</evidence>
<keyword evidence="4 7" id="KW-0547">Nucleotide-binding</keyword>
<keyword evidence="2 9" id="KW-0723">Serine/threonine-protein kinase</keyword>
<dbReference type="Gene3D" id="3.30.200.20">
    <property type="entry name" value="Phosphorylase Kinase, domain 1"/>
    <property type="match status" value="1"/>
</dbReference>
<proteinExistence type="predicted"/>
<keyword evidence="5 9" id="KW-0418">Kinase</keyword>
<dbReference type="InterPro" id="IPR011009">
    <property type="entry name" value="Kinase-like_dom_sf"/>
</dbReference>
<evidence type="ECO:0000256" key="7">
    <source>
        <dbReference type="PROSITE-ProRule" id="PRU10141"/>
    </source>
</evidence>
<dbReference type="CDD" id="cd14014">
    <property type="entry name" value="STKc_PknB_like"/>
    <property type="match status" value="1"/>
</dbReference>
<evidence type="ECO:0000256" key="3">
    <source>
        <dbReference type="ARBA" id="ARBA00022679"/>
    </source>
</evidence>
<dbReference type="PROSITE" id="PS00107">
    <property type="entry name" value="PROTEIN_KINASE_ATP"/>
    <property type="match status" value="1"/>
</dbReference>
<keyword evidence="3" id="KW-0808">Transferase</keyword>
<dbReference type="InterPro" id="IPR011659">
    <property type="entry name" value="WD40"/>
</dbReference>
<accession>Q01RG9</accession>
<protein>
    <recommendedName>
        <fullName evidence="1">non-specific serine/threonine protein kinase</fullName>
        <ecNumber evidence="1">2.7.11.1</ecNumber>
    </recommendedName>
</protein>
<feature type="domain" description="Protein kinase" evidence="8">
    <location>
        <begin position="12"/>
        <end position="281"/>
    </location>
</feature>
<dbReference type="InterPro" id="IPR008271">
    <property type="entry name" value="Ser/Thr_kinase_AS"/>
</dbReference>
<evidence type="ECO:0000256" key="5">
    <source>
        <dbReference type="ARBA" id="ARBA00022777"/>
    </source>
</evidence>
<dbReference type="SMART" id="SM00220">
    <property type="entry name" value="S_TKc"/>
    <property type="match status" value="1"/>
</dbReference>
<dbReference type="Pfam" id="PF00069">
    <property type="entry name" value="Pkinase"/>
    <property type="match status" value="1"/>
</dbReference>
<dbReference type="GO" id="GO:0004674">
    <property type="term" value="F:protein serine/threonine kinase activity"/>
    <property type="evidence" value="ECO:0007669"/>
    <property type="project" value="UniProtKB-KW"/>
</dbReference>
<dbReference type="Pfam" id="PF07676">
    <property type="entry name" value="PD40"/>
    <property type="match status" value="3"/>
</dbReference>
<dbReference type="PROSITE" id="PS00108">
    <property type="entry name" value="PROTEIN_KINASE_ST"/>
    <property type="match status" value="1"/>
</dbReference>
<name>Q01RG9_SOLUE</name>
<reference evidence="9" key="1">
    <citation type="submission" date="2006-10" db="EMBL/GenBank/DDBJ databases">
        <title>Complete sequence of Solibacter usitatus Ellin6076.</title>
        <authorList>
            <consortium name="US DOE Joint Genome Institute"/>
            <person name="Copeland A."/>
            <person name="Lucas S."/>
            <person name="Lapidus A."/>
            <person name="Barry K."/>
            <person name="Detter J.C."/>
            <person name="Glavina del Rio T."/>
            <person name="Hammon N."/>
            <person name="Israni S."/>
            <person name="Dalin E."/>
            <person name="Tice H."/>
            <person name="Pitluck S."/>
            <person name="Thompson L.S."/>
            <person name="Brettin T."/>
            <person name="Bruce D."/>
            <person name="Han C."/>
            <person name="Tapia R."/>
            <person name="Gilna P."/>
            <person name="Schmutz J."/>
            <person name="Larimer F."/>
            <person name="Land M."/>
            <person name="Hauser L."/>
            <person name="Kyrpides N."/>
            <person name="Mikhailova N."/>
            <person name="Janssen P.H."/>
            <person name="Kuske C.R."/>
            <person name="Richardson P."/>
        </authorList>
    </citation>
    <scope>NUCLEOTIDE SEQUENCE</scope>
    <source>
        <strain evidence="9">Ellin6076</strain>
    </source>
</reference>
<dbReference type="GO" id="GO:0005524">
    <property type="term" value="F:ATP binding"/>
    <property type="evidence" value="ECO:0007669"/>
    <property type="project" value="UniProtKB-UniRule"/>
</dbReference>
<dbReference type="eggNOG" id="COG0823">
    <property type="taxonomic scope" value="Bacteria"/>
</dbReference>
<evidence type="ECO:0000256" key="1">
    <source>
        <dbReference type="ARBA" id="ARBA00012513"/>
    </source>
</evidence>
<dbReference type="EMBL" id="CP000473">
    <property type="protein sequence ID" value="ABJ87751.1"/>
    <property type="molecule type" value="Genomic_DNA"/>
</dbReference>
<dbReference type="InParanoid" id="Q01RG9"/>
<dbReference type="HOGENOM" id="CLU_000288_63_44_0"/>
<dbReference type="OrthoDB" id="101360at2"/>
<feature type="binding site" evidence="7">
    <location>
        <position position="41"/>
    </location>
    <ligand>
        <name>ATP</name>
        <dbReference type="ChEBI" id="CHEBI:30616"/>
    </ligand>
</feature>
<dbReference type="InterPro" id="IPR017441">
    <property type="entry name" value="Protein_kinase_ATP_BS"/>
</dbReference>